<name>A0A106E5C6_9BURK</name>
<keyword evidence="3" id="KW-1185">Reference proteome</keyword>
<evidence type="ECO:0000259" key="1">
    <source>
        <dbReference type="Pfam" id="PF00144"/>
    </source>
</evidence>
<gene>
    <name evidence="2" type="ORF">WT27_06870</name>
</gene>
<sequence length="307" mass="34611">MKGPEYYFGIRGGHDRSLVDAQTVFEAASLTKPVVSFVALQLAEEGLLDLRQSLFDICGEYVPNDLRSRQISAFHVLTHTSGLPNIVRDKAPLRTYFNPGERFSYGSSAFAWLQRAMETVSGCSLEMLVRERVFEPLGMRHSSLEWQERFSANYAQGHEWEGQPVPKCRVKAAQASWSLPTTASDYLEFVQHVLAGRALTSASYDQWFLPYVQARQGDDAEDLYGENPPDLRVAWGLGWGLEPVQDCFFHWGNSPGFRAFILADRTTRDAVVWFANSARGMRLIHTVVPEVVAGDHPAIQWLRIGRL</sequence>
<comment type="caution">
    <text evidence="2">The sequence shown here is derived from an EMBL/GenBank/DDBJ whole genome shotgun (WGS) entry which is preliminary data.</text>
</comment>
<feature type="domain" description="Beta-lactamase-related" evidence="1">
    <location>
        <begin position="7"/>
        <end position="280"/>
    </location>
</feature>
<evidence type="ECO:0000313" key="3">
    <source>
        <dbReference type="Proteomes" id="UP000062317"/>
    </source>
</evidence>
<dbReference type="RefSeq" id="WP_060107041.1">
    <property type="nucleotide sequence ID" value="NZ_LPEQ01000082.1"/>
</dbReference>
<organism evidence="2 3">
    <name type="scientific">Burkholderia territorii</name>
    <dbReference type="NCBI Taxonomy" id="1503055"/>
    <lineage>
        <taxon>Bacteria</taxon>
        <taxon>Pseudomonadati</taxon>
        <taxon>Pseudomonadota</taxon>
        <taxon>Betaproteobacteria</taxon>
        <taxon>Burkholderiales</taxon>
        <taxon>Burkholderiaceae</taxon>
        <taxon>Burkholderia</taxon>
        <taxon>Burkholderia cepacia complex</taxon>
    </lineage>
</organism>
<protein>
    <recommendedName>
        <fullName evidence="1">Beta-lactamase-related domain-containing protein</fullName>
    </recommendedName>
</protein>
<dbReference type="PANTHER" id="PTHR43283:SF18">
    <property type="match status" value="1"/>
</dbReference>
<dbReference type="PANTHER" id="PTHR43283">
    <property type="entry name" value="BETA-LACTAMASE-RELATED"/>
    <property type="match status" value="1"/>
</dbReference>
<accession>A0A106E5C6</accession>
<reference evidence="2 3" key="1">
    <citation type="submission" date="2015-11" db="EMBL/GenBank/DDBJ databases">
        <title>Expanding the genomic diversity of Burkholderia species for the development of highly accurate diagnostics.</title>
        <authorList>
            <person name="Sahl J."/>
            <person name="Keim P."/>
            <person name="Wagner D."/>
        </authorList>
    </citation>
    <scope>NUCLEOTIDE SEQUENCE [LARGE SCALE GENOMIC DNA]</scope>
    <source>
        <strain evidence="2 3">MSMB1301WGS</strain>
    </source>
</reference>
<dbReference type="InterPro" id="IPR001466">
    <property type="entry name" value="Beta-lactam-related"/>
</dbReference>
<dbReference type="Pfam" id="PF00144">
    <property type="entry name" value="Beta-lactamase"/>
    <property type="match status" value="1"/>
</dbReference>
<dbReference type="AlphaFoldDB" id="A0A106E5C6"/>
<dbReference type="InterPro" id="IPR012338">
    <property type="entry name" value="Beta-lactam/transpept-like"/>
</dbReference>
<dbReference type="EMBL" id="LPEQ01000082">
    <property type="protein sequence ID" value="KVV46081.1"/>
    <property type="molecule type" value="Genomic_DNA"/>
</dbReference>
<dbReference type="SUPFAM" id="SSF56601">
    <property type="entry name" value="beta-lactamase/transpeptidase-like"/>
    <property type="match status" value="1"/>
</dbReference>
<proteinExistence type="predicted"/>
<dbReference type="InterPro" id="IPR050789">
    <property type="entry name" value="Diverse_Enzym_Activities"/>
</dbReference>
<evidence type="ECO:0000313" key="2">
    <source>
        <dbReference type="EMBL" id="KVV46081.1"/>
    </source>
</evidence>
<dbReference type="Gene3D" id="3.40.710.10">
    <property type="entry name" value="DD-peptidase/beta-lactamase superfamily"/>
    <property type="match status" value="1"/>
</dbReference>
<dbReference type="Proteomes" id="UP000062317">
    <property type="component" value="Unassembled WGS sequence"/>
</dbReference>